<evidence type="ECO:0000256" key="3">
    <source>
        <dbReference type="ARBA" id="ARBA00022989"/>
    </source>
</evidence>
<organism evidence="7 8">
    <name type="scientific">Allorhizobium borbori</name>
    <dbReference type="NCBI Taxonomy" id="485907"/>
    <lineage>
        <taxon>Bacteria</taxon>
        <taxon>Pseudomonadati</taxon>
        <taxon>Pseudomonadota</taxon>
        <taxon>Alphaproteobacteria</taxon>
        <taxon>Hyphomicrobiales</taxon>
        <taxon>Rhizobiaceae</taxon>
        <taxon>Rhizobium/Agrobacterium group</taxon>
        <taxon>Allorhizobium</taxon>
    </lineage>
</organism>
<dbReference type="InterPro" id="IPR036259">
    <property type="entry name" value="MFS_trans_sf"/>
</dbReference>
<sequence length="397" mass="41011">MESAVLEKNATVRPTGFFPGIRLGVSLLFLANGFAAGSWAPKIPEFAQRLALGESALGVMIMIFGIGSLLMMPVAGAMVARLGSGRISLMSGFALMPMLLLITLSPGWLSAAVAMFLFGGFIGAMDVAMNANAVAVEKAMHRAIMSSCHAFWSLGGLLGAGIGGYLIEVLGIFGHAVLVTVVIGLLIAATWPVLYRHDAPEASVDGGKEKLRLPATPLPWLIGLIALFSMIPEGAMLDWSALYLKNELGAPLAVSGFAYAAFSLTMAAMRFAGDLVRDRFGPVRTLRASAALGMIGLFIAGVAPTTTVALIGFAIAGIGIANMSPIIYSAAGSIPGVPSGIGLSVVTTLGYSGILFAPSIIGFIAAHAGLGTVFMAMPLLALTVLALSHLVRHAERK</sequence>
<dbReference type="EMBL" id="JACIDU010000009">
    <property type="protein sequence ID" value="MBB4103948.1"/>
    <property type="molecule type" value="Genomic_DNA"/>
</dbReference>
<keyword evidence="4 5" id="KW-0472">Membrane</keyword>
<evidence type="ECO:0000256" key="5">
    <source>
        <dbReference type="SAM" id="Phobius"/>
    </source>
</evidence>
<evidence type="ECO:0000256" key="1">
    <source>
        <dbReference type="ARBA" id="ARBA00004141"/>
    </source>
</evidence>
<evidence type="ECO:0000256" key="4">
    <source>
        <dbReference type="ARBA" id="ARBA00023136"/>
    </source>
</evidence>
<comment type="subcellular location">
    <subcellularLocation>
        <location evidence="1">Membrane</location>
        <topology evidence="1">Multi-pass membrane protein</topology>
    </subcellularLocation>
</comment>
<evidence type="ECO:0000256" key="2">
    <source>
        <dbReference type="ARBA" id="ARBA00022692"/>
    </source>
</evidence>
<dbReference type="GO" id="GO:0016020">
    <property type="term" value="C:membrane"/>
    <property type="evidence" value="ECO:0007669"/>
    <property type="project" value="UniProtKB-SubCell"/>
</dbReference>
<evidence type="ECO:0000259" key="6">
    <source>
        <dbReference type="PROSITE" id="PS50850"/>
    </source>
</evidence>
<dbReference type="PROSITE" id="PS50850">
    <property type="entry name" value="MFS"/>
    <property type="match status" value="1"/>
</dbReference>
<protein>
    <submittedName>
        <fullName evidence="7">MFS family permease</fullName>
    </submittedName>
</protein>
<dbReference type="GO" id="GO:0022857">
    <property type="term" value="F:transmembrane transporter activity"/>
    <property type="evidence" value="ECO:0007669"/>
    <property type="project" value="InterPro"/>
</dbReference>
<reference evidence="7 8" key="1">
    <citation type="submission" date="2020-08" db="EMBL/GenBank/DDBJ databases">
        <title>Genomic Encyclopedia of Type Strains, Phase IV (KMG-IV): sequencing the most valuable type-strain genomes for metagenomic binning, comparative biology and taxonomic classification.</title>
        <authorList>
            <person name="Goeker M."/>
        </authorList>
    </citation>
    <scope>NUCLEOTIDE SEQUENCE [LARGE SCALE GENOMIC DNA]</scope>
    <source>
        <strain evidence="7 8">DSM 26385</strain>
    </source>
</reference>
<feature type="transmembrane region" description="Helical" evidence="5">
    <location>
        <begin position="87"/>
        <end position="105"/>
    </location>
</feature>
<dbReference type="RefSeq" id="WP_237358896.1">
    <property type="nucleotide sequence ID" value="NZ_JACIDU010000009.1"/>
</dbReference>
<dbReference type="CDD" id="cd17393">
    <property type="entry name" value="MFS_MosC_like"/>
    <property type="match status" value="1"/>
</dbReference>
<feature type="transmembrane region" description="Helical" evidence="5">
    <location>
        <begin position="215"/>
        <end position="232"/>
    </location>
</feature>
<dbReference type="SUPFAM" id="SSF103473">
    <property type="entry name" value="MFS general substrate transporter"/>
    <property type="match status" value="1"/>
</dbReference>
<dbReference type="Gene3D" id="1.20.1250.20">
    <property type="entry name" value="MFS general substrate transporter like domains"/>
    <property type="match status" value="2"/>
</dbReference>
<feature type="transmembrane region" description="Helical" evidence="5">
    <location>
        <begin position="252"/>
        <end position="273"/>
    </location>
</feature>
<feature type="transmembrane region" description="Helical" evidence="5">
    <location>
        <begin position="309"/>
        <end position="331"/>
    </location>
</feature>
<keyword evidence="8" id="KW-1185">Reference proteome</keyword>
<comment type="caution">
    <text evidence="7">The sequence shown here is derived from an EMBL/GenBank/DDBJ whole genome shotgun (WGS) entry which is preliminary data.</text>
</comment>
<dbReference type="AlphaFoldDB" id="A0A7W6K2H5"/>
<dbReference type="InterPro" id="IPR011701">
    <property type="entry name" value="MFS"/>
</dbReference>
<dbReference type="Proteomes" id="UP000584824">
    <property type="component" value="Unassembled WGS sequence"/>
</dbReference>
<feature type="transmembrane region" description="Helical" evidence="5">
    <location>
        <begin position="111"/>
        <end position="129"/>
    </location>
</feature>
<dbReference type="Pfam" id="PF07690">
    <property type="entry name" value="MFS_1"/>
    <property type="match status" value="1"/>
</dbReference>
<evidence type="ECO:0000313" key="7">
    <source>
        <dbReference type="EMBL" id="MBB4103948.1"/>
    </source>
</evidence>
<proteinExistence type="predicted"/>
<name>A0A7W6K2H5_9HYPH</name>
<gene>
    <name evidence="7" type="ORF">GGQ66_002516</name>
</gene>
<feature type="domain" description="Major facilitator superfamily (MFS) profile" evidence="6">
    <location>
        <begin position="21"/>
        <end position="396"/>
    </location>
</feature>
<feature type="transmembrane region" description="Helical" evidence="5">
    <location>
        <begin position="343"/>
        <end position="366"/>
    </location>
</feature>
<evidence type="ECO:0000313" key="8">
    <source>
        <dbReference type="Proteomes" id="UP000584824"/>
    </source>
</evidence>
<keyword evidence="2 5" id="KW-0812">Transmembrane</keyword>
<feature type="transmembrane region" description="Helical" evidence="5">
    <location>
        <begin position="150"/>
        <end position="167"/>
    </location>
</feature>
<dbReference type="InterPro" id="IPR020846">
    <property type="entry name" value="MFS_dom"/>
</dbReference>
<feature type="transmembrane region" description="Helical" evidence="5">
    <location>
        <begin position="285"/>
        <end position="303"/>
    </location>
</feature>
<feature type="transmembrane region" description="Helical" evidence="5">
    <location>
        <begin position="173"/>
        <end position="194"/>
    </location>
</feature>
<feature type="transmembrane region" description="Helical" evidence="5">
    <location>
        <begin position="372"/>
        <end position="391"/>
    </location>
</feature>
<dbReference type="PANTHER" id="PTHR23514">
    <property type="entry name" value="BYPASS OF STOP CODON PROTEIN 6"/>
    <property type="match status" value="1"/>
</dbReference>
<accession>A0A7W6K2H5</accession>
<feature type="transmembrane region" description="Helical" evidence="5">
    <location>
        <begin position="21"/>
        <end position="39"/>
    </location>
</feature>
<dbReference type="PANTHER" id="PTHR23514:SF13">
    <property type="entry name" value="INNER MEMBRANE PROTEIN YBJJ"/>
    <property type="match status" value="1"/>
</dbReference>
<keyword evidence="3 5" id="KW-1133">Transmembrane helix</keyword>
<feature type="transmembrane region" description="Helical" evidence="5">
    <location>
        <begin position="59"/>
        <end position="80"/>
    </location>
</feature>
<dbReference type="InterPro" id="IPR051788">
    <property type="entry name" value="MFS_Transporter"/>
</dbReference>